<reference evidence="1 2" key="1">
    <citation type="journal article" date="2015" name="Environ. Microbiol.">
        <title>Genome analyses suggest the presence of polyploidy and recent human-driven expansions in eight global populations of the honeybee pathogen Nosema ceranae.</title>
        <authorList>
            <person name="Pelin A."/>
            <person name="Selman M."/>
            <person name="Aris-Brosou S."/>
            <person name="Farinelli L."/>
            <person name="Corradi N."/>
        </authorList>
    </citation>
    <scope>NUCLEOTIDE SEQUENCE [LARGE SCALE GENOMIC DNA]</scope>
    <source>
        <strain evidence="1 2">PA08 1199</strain>
    </source>
</reference>
<dbReference type="EMBL" id="JPQZ01000040">
    <property type="protein sequence ID" value="KKO74888.1"/>
    <property type="molecule type" value="Genomic_DNA"/>
</dbReference>
<dbReference type="Proteomes" id="UP000034350">
    <property type="component" value="Unassembled WGS sequence"/>
</dbReference>
<keyword evidence="2" id="KW-1185">Reference proteome</keyword>
<name>A0A0F9WPM0_9MICR</name>
<dbReference type="SUPFAM" id="SSF50370">
    <property type="entry name" value="Ricin B-like lectins"/>
    <property type="match status" value="1"/>
</dbReference>
<evidence type="ECO:0000313" key="1">
    <source>
        <dbReference type="EMBL" id="KKO74888.1"/>
    </source>
</evidence>
<dbReference type="PROSITE" id="PS50231">
    <property type="entry name" value="RICIN_B_LECTIN"/>
    <property type="match status" value="1"/>
</dbReference>
<dbReference type="VEuPathDB" id="MicrosporidiaDB:G9O61_00g000920"/>
<gene>
    <name evidence="1" type="ORF">AAJ76_4000016744</name>
</gene>
<protein>
    <submittedName>
        <fullName evidence="1">Uncharacterized protein</fullName>
    </submittedName>
</protein>
<sequence length="117" mass="13742">MSYEYTDNDEFYVGQEMTTISQGGKNICGKLSDPGVVTCTHQDKRMRFKFVRFNNYENIISDDDLCLTLHRYDNLRSGNFLNLSHCDGSEKQKFMHWRVVNTNEEQLDGTYIPRNQN</sequence>
<dbReference type="OrthoDB" id="2201386at2759"/>
<proteinExistence type="predicted"/>
<dbReference type="InterPro" id="IPR035992">
    <property type="entry name" value="Ricin_B-like_lectins"/>
</dbReference>
<dbReference type="VEuPathDB" id="MicrosporidiaDB:AAJ76_4000016744"/>
<comment type="caution">
    <text evidence="1">The sequence shown here is derived from an EMBL/GenBank/DDBJ whole genome shotgun (WGS) entry which is preliminary data.</text>
</comment>
<dbReference type="RefSeq" id="XP_024330630.1">
    <property type="nucleotide sequence ID" value="XM_024475459.1"/>
</dbReference>
<organism evidence="1 2">
    <name type="scientific">Vairimorpha ceranae</name>
    <dbReference type="NCBI Taxonomy" id="40302"/>
    <lineage>
        <taxon>Eukaryota</taxon>
        <taxon>Fungi</taxon>
        <taxon>Fungi incertae sedis</taxon>
        <taxon>Microsporidia</taxon>
        <taxon>Nosematidae</taxon>
        <taxon>Vairimorpha</taxon>
    </lineage>
</organism>
<dbReference type="GeneID" id="36320403"/>
<accession>A0A0F9WPM0</accession>
<dbReference type="AlphaFoldDB" id="A0A0F9WPM0"/>
<evidence type="ECO:0000313" key="2">
    <source>
        <dbReference type="Proteomes" id="UP000034350"/>
    </source>
</evidence>